<dbReference type="InterPro" id="IPR047187">
    <property type="entry name" value="SF1_C_Upf1"/>
</dbReference>
<accession>A0ABU0URF1</accession>
<keyword evidence="10" id="KW-1185">Reference proteome</keyword>
<keyword evidence="4 9" id="KW-0347">Helicase</keyword>
<dbReference type="Gene3D" id="3.40.960.10">
    <property type="entry name" value="VSR Endonuclease"/>
    <property type="match status" value="1"/>
</dbReference>
<dbReference type="Pfam" id="PF13087">
    <property type="entry name" value="AAA_12"/>
    <property type="match status" value="1"/>
</dbReference>
<evidence type="ECO:0000259" key="8">
    <source>
        <dbReference type="Pfam" id="PF18741"/>
    </source>
</evidence>
<dbReference type="InterPro" id="IPR011335">
    <property type="entry name" value="Restrct_endonuc-II-like"/>
</dbReference>
<comment type="similarity">
    <text evidence="1">Belongs to the DNA2/NAM7 helicase family.</text>
</comment>
<dbReference type="InterPro" id="IPR041679">
    <property type="entry name" value="DNA2/NAM7-like_C"/>
</dbReference>
<feature type="domain" description="Restriction endonuclease type II-like" evidence="8">
    <location>
        <begin position="1443"/>
        <end position="1536"/>
    </location>
</feature>
<dbReference type="PANTHER" id="PTHR43788">
    <property type="entry name" value="DNA2/NAM7 HELICASE FAMILY MEMBER"/>
    <property type="match status" value="1"/>
</dbReference>
<dbReference type="InterPro" id="IPR036388">
    <property type="entry name" value="WH-like_DNA-bd_sf"/>
</dbReference>
<evidence type="ECO:0000259" key="7">
    <source>
        <dbReference type="Pfam" id="PF13087"/>
    </source>
</evidence>
<gene>
    <name evidence="9" type="ORF">QE380_000019</name>
</gene>
<keyword evidence="5" id="KW-0067">ATP-binding</keyword>
<dbReference type="Pfam" id="PF13086">
    <property type="entry name" value="AAA_11"/>
    <property type="match status" value="1"/>
</dbReference>
<dbReference type="EMBL" id="JAUTBK010000001">
    <property type="protein sequence ID" value="MDQ1207096.1"/>
    <property type="molecule type" value="Genomic_DNA"/>
</dbReference>
<protein>
    <submittedName>
        <fullName evidence="9">Superfamily I DNA and/or RNA helicase</fullName>
    </submittedName>
</protein>
<evidence type="ECO:0000313" key="9">
    <source>
        <dbReference type="EMBL" id="MDQ1207096.1"/>
    </source>
</evidence>
<keyword evidence="2" id="KW-0547">Nucleotide-binding</keyword>
<dbReference type="SUPFAM" id="SSF52980">
    <property type="entry name" value="Restriction endonuclease-like"/>
    <property type="match status" value="1"/>
</dbReference>
<name>A0ABU0URF1_ACIBI</name>
<evidence type="ECO:0000256" key="1">
    <source>
        <dbReference type="ARBA" id="ARBA00007913"/>
    </source>
</evidence>
<evidence type="ECO:0000313" key="10">
    <source>
        <dbReference type="Proteomes" id="UP001233360"/>
    </source>
</evidence>
<dbReference type="InterPro" id="IPR050534">
    <property type="entry name" value="Coronavir_polyprotein_1ab"/>
</dbReference>
<evidence type="ECO:0000259" key="6">
    <source>
        <dbReference type="Pfam" id="PF13086"/>
    </source>
</evidence>
<dbReference type="Gene3D" id="1.10.10.10">
    <property type="entry name" value="Winged helix-like DNA-binding domain superfamily/Winged helix DNA-binding domain"/>
    <property type="match status" value="1"/>
</dbReference>
<dbReference type="Gene3D" id="3.40.50.300">
    <property type="entry name" value="P-loop containing nucleotide triphosphate hydrolases"/>
    <property type="match status" value="3"/>
</dbReference>
<dbReference type="GO" id="GO:0004386">
    <property type="term" value="F:helicase activity"/>
    <property type="evidence" value="ECO:0007669"/>
    <property type="project" value="UniProtKB-KW"/>
</dbReference>
<feature type="domain" description="DNA2/NAM7 helicase-like C-terminal" evidence="7">
    <location>
        <begin position="1217"/>
        <end position="1400"/>
    </location>
</feature>
<keyword evidence="3" id="KW-0378">Hydrolase</keyword>
<evidence type="ECO:0000256" key="3">
    <source>
        <dbReference type="ARBA" id="ARBA00022801"/>
    </source>
</evidence>
<proteinExistence type="inferred from homology"/>
<dbReference type="SUPFAM" id="SSF52540">
    <property type="entry name" value="P-loop containing nucleoside triphosphate hydrolases"/>
    <property type="match status" value="1"/>
</dbReference>
<dbReference type="InterPro" id="IPR027417">
    <property type="entry name" value="P-loop_NTPase"/>
</dbReference>
<evidence type="ECO:0000256" key="4">
    <source>
        <dbReference type="ARBA" id="ARBA00022806"/>
    </source>
</evidence>
<feature type="domain" description="DNA2/NAM7 helicase helicase" evidence="6">
    <location>
        <begin position="446"/>
        <end position="613"/>
    </location>
</feature>
<evidence type="ECO:0000256" key="2">
    <source>
        <dbReference type="ARBA" id="ARBA00022741"/>
    </source>
</evidence>
<evidence type="ECO:0000256" key="5">
    <source>
        <dbReference type="ARBA" id="ARBA00022840"/>
    </source>
</evidence>
<dbReference type="Pfam" id="PF18741">
    <property type="entry name" value="MTES_1575"/>
    <property type="match status" value="1"/>
</dbReference>
<dbReference type="PANTHER" id="PTHR43788:SF8">
    <property type="entry name" value="DNA-BINDING PROTEIN SMUBP-2"/>
    <property type="match status" value="1"/>
</dbReference>
<dbReference type="Proteomes" id="UP001233360">
    <property type="component" value="Unassembled WGS sequence"/>
</dbReference>
<organism evidence="9 10">
    <name type="scientific">Acinetobacter baylyi</name>
    <dbReference type="NCBI Taxonomy" id="202950"/>
    <lineage>
        <taxon>Bacteria</taxon>
        <taxon>Pseudomonadati</taxon>
        <taxon>Pseudomonadota</taxon>
        <taxon>Gammaproteobacteria</taxon>
        <taxon>Moraxellales</taxon>
        <taxon>Moraxellaceae</taxon>
        <taxon>Acinetobacter</taxon>
    </lineage>
</organism>
<dbReference type="InterPro" id="IPR041677">
    <property type="entry name" value="DNA2/NAM7_AAA_11"/>
</dbReference>
<reference evidence="9 10" key="1">
    <citation type="submission" date="2023-07" db="EMBL/GenBank/DDBJ databases">
        <title>Functional and genomic diversity of the sorghum phyllosphere microbiome.</title>
        <authorList>
            <person name="Shade A."/>
        </authorList>
    </citation>
    <scope>NUCLEOTIDE SEQUENCE [LARGE SCALE GENOMIC DNA]</scope>
    <source>
        <strain evidence="9 10">SORGH_AS_0887</strain>
    </source>
</reference>
<dbReference type="CDD" id="cd18808">
    <property type="entry name" value="SF1_C_Upf1"/>
    <property type="match status" value="1"/>
</dbReference>
<comment type="caution">
    <text evidence="9">The sequence shown here is derived from an EMBL/GenBank/DDBJ whole genome shotgun (WGS) entry which is preliminary data.</text>
</comment>
<sequence>MNHMKDLITAILIKQPKLTAREIAKTLGIEKKEVNAFLYQNQDIFSQDEAFCWSLAIIPSVKNLERPMMNSELELNDIVKNKLIQLLDYVSHQAEDTQKIQYEMSGNRFHSHDLEKLRGLKILNDDDWWFQIERLQLQSMPKPSEILSSYIHVDAEKEPTVNFSSLNKIVSFKKVHQFRLPYSSVACDLITKIDILQKLFKEFESYQNIWKDWKQNNDEIKKTIVVYDKLFSWNTAINLGGTGDGEEIVAGFGLVDWVLPTTQKSYSYPLMTIPLEMEIEKNGLIRVGAKDTRANIEMDAILLEDDLPTSGQVKVTLKENLNNGRSLRLFERETYSDLVNAFVANIFSKGAIVEAENRAIPSKNLTVTLTSVLFSRPKRNSILSDDIELLKTKLNDPSVAIPEQPLSLVTELKSDINQKETYSFRGRSGTEGFGSKVEELYFPLPYNKEQITIVQNLLTSSGVVVQGPPGTGKTHSIANIICHYLANGKKVLVTAQQSHVLKTVHEKIPDELKPLVVSRIGSSKESKNQLESSIDLIVQKITQMNVAEVRKTIEVLKHQIDHNHHEMALIDREIYNFAEKHYQNIEVDGNKKLPMDIVKTVLESRAYCEWFTDQLTLEEKDQFPFSQIELIQLRDSRKKIGTDLPYINYGSLPAPEKLLDSASLKKLSEFLKEKDEIEEFLKQNDLHNFKETISESEINELRDWLKIYLEDLNFVLDHAEPWLLSYFNKINAEDKAMELDIYSNLIQEVQPLLEYRKTLLIDPIELNFEIQPNSKEYQAVQRAVDTGKPFNWYHFGTAELQDLFKSIKVSGKYPDTSDEWKRLKEYLDRKQTLNIFMSKWNSIAAQLDIPLIELNNRNIDEILKEFTQLISKTQKCLDLKNKYLDLFNANYLKVFKRAKSFDFYGLPKNIDDLIQLLGQKLKIFNLEVYQQQLADQILYLSEFGNKISNQLKKIVSLIDSDSLHESELGEYADLLKKLSHLKDLTEDFERVKSASIRLSKTNALILSKHILEVPYVEEIEDPVLRNTLLEAWEWKRLEIFVMAISNTSQIENLYERRRIHEKNLSQNYAQLAANKTWLALKENASDKILVALQRYKIAVQHYGKGTGKNAPRYRKDAQVALKEATAAIPCWVMSHLQVSESMPAELGLFDLVIVDEASQSSIDVLPVLMRAKKLLVVGDNKQVSPSNVGLASAQIDVLRNRYLHGQPHAAYLTPDMSLYDMASSIYESSVMLLEHFRCHPAIISYSNKNFYGNRIKPMRLSKKSEQLSPALVAIYTPQGYRESKNSKHINRIEAKAIIEEMKLLLKDERYTNRSIGVISLLGPAQAEFIQSEALNEFGAGALTQVQFACGDASAFQGAERDIIFLTMVADPQNCHALSRSDHEQRFNVAASRARERMYLVHSVSRDHISPKDLRLNLLNHFYDLQENQKASFEAKLDLCESEFEKSVFTTLHEMGYTVTPQVKVGSYRIDLVVESDGDQRLAVECDGDSYHGPEQWHDDMTRQRALERAGWTFWRCFASSWSIERENMIMSLKEKLDAMGIKPTHGMSSLIQDVEHKVWVDDESEMSAESDIEKDLLIL</sequence>
<dbReference type="InterPro" id="IPR049468">
    <property type="entry name" value="Restrct_endonuc-II-like_dom"/>
</dbReference>